<dbReference type="CDD" id="cd16922">
    <property type="entry name" value="HATPase_EvgS-ArcB-TorS-like"/>
    <property type="match status" value="1"/>
</dbReference>
<feature type="domain" description="HPt" evidence="22">
    <location>
        <begin position="675"/>
        <end position="771"/>
    </location>
</feature>
<dbReference type="PANTHER" id="PTHR45339">
    <property type="entry name" value="HYBRID SIGNAL TRANSDUCTION HISTIDINE KINASE J"/>
    <property type="match status" value="1"/>
</dbReference>
<comment type="subunit">
    <text evidence="14">At low DSF concentrations, interacts with RpfF.</text>
</comment>
<evidence type="ECO:0000256" key="4">
    <source>
        <dbReference type="ARBA" id="ARBA00022475"/>
    </source>
</evidence>
<evidence type="ECO:0000259" key="22">
    <source>
        <dbReference type="PROSITE" id="PS50894"/>
    </source>
</evidence>
<dbReference type="CDD" id="cd00082">
    <property type="entry name" value="HisKA"/>
    <property type="match status" value="1"/>
</dbReference>
<dbReference type="InterPro" id="IPR011006">
    <property type="entry name" value="CheY-like_superfamily"/>
</dbReference>
<evidence type="ECO:0000313" key="24">
    <source>
        <dbReference type="Proteomes" id="UP001161389"/>
    </source>
</evidence>
<evidence type="ECO:0000259" key="20">
    <source>
        <dbReference type="PROSITE" id="PS50110"/>
    </source>
</evidence>
<dbReference type="SUPFAM" id="SSF52172">
    <property type="entry name" value="CheY-like"/>
    <property type="match status" value="1"/>
</dbReference>
<evidence type="ECO:0000256" key="9">
    <source>
        <dbReference type="ARBA" id="ARBA00022777"/>
    </source>
</evidence>
<keyword evidence="8" id="KW-0547">Nucleotide-binding</keyword>
<dbReference type="PROSITE" id="PS50109">
    <property type="entry name" value="HIS_KIN"/>
    <property type="match status" value="1"/>
</dbReference>
<gene>
    <name evidence="23" type="ORF">GCM10007876_09060</name>
</gene>
<dbReference type="Pfam" id="PF00072">
    <property type="entry name" value="Response_reg"/>
    <property type="match status" value="1"/>
</dbReference>
<evidence type="ECO:0000256" key="16">
    <source>
        <dbReference type="PROSITE-ProRule" id="PRU00110"/>
    </source>
</evidence>
<dbReference type="PRINTS" id="PR00344">
    <property type="entry name" value="BCTRLSENSOR"/>
</dbReference>
<dbReference type="CDD" id="cd17546">
    <property type="entry name" value="REC_hyHK_CKI1_RcsC-like"/>
    <property type="match status" value="1"/>
</dbReference>
<evidence type="ECO:0000256" key="7">
    <source>
        <dbReference type="ARBA" id="ARBA00022692"/>
    </source>
</evidence>
<keyword evidence="6" id="KW-0808">Transferase</keyword>
<evidence type="ECO:0000256" key="15">
    <source>
        <dbReference type="ARBA" id="ARBA00068150"/>
    </source>
</evidence>
<proteinExistence type="predicted"/>
<evidence type="ECO:0000256" key="8">
    <source>
        <dbReference type="ARBA" id="ARBA00022741"/>
    </source>
</evidence>
<feature type="modified residue" description="4-aspartylphosphate" evidence="17">
    <location>
        <position position="571"/>
    </location>
</feature>
<dbReference type="Pfam" id="PF00512">
    <property type="entry name" value="HisKA"/>
    <property type="match status" value="1"/>
</dbReference>
<dbReference type="SUPFAM" id="SSF47384">
    <property type="entry name" value="Homodimeric domain of signal transducing histidine kinase"/>
    <property type="match status" value="1"/>
</dbReference>
<evidence type="ECO:0000256" key="3">
    <source>
        <dbReference type="ARBA" id="ARBA00012438"/>
    </source>
</evidence>
<evidence type="ECO:0000256" key="10">
    <source>
        <dbReference type="ARBA" id="ARBA00022840"/>
    </source>
</evidence>
<dbReference type="InterPro" id="IPR005467">
    <property type="entry name" value="His_kinase_dom"/>
</dbReference>
<keyword evidence="4" id="KW-1003">Cell membrane</keyword>
<dbReference type="Pfam" id="PF17152">
    <property type="entry name" value="CHASE8"/>
    <property type="match status" value="1"/>
</dbReference>
<keyword evidence="10" id="KW-0067">ATP-binding</keyword>
<dbReference type="AlphaFoldDB" id="A0AA37S8J7"/>
<name>A0AA37S8J7_9GAMM</name>
<evidence type="ECO:0000256" key="1">
    <source>
        <dbReference type="ARBA" id="ARBA00000085"/>
    </source>
</evidence>
<keyword evidence="5 17" id="KW-0597">Phosphoprotein</keyword>
<dbReference type="InterPro" id="IPR008207">
    <property type="entry name" value="Sig_transdc_His_kin_Hpt_dom"/>
</dbReference>
<dbReference type="InterPro" id="IPR004358">
    <property type="entry name" value="Sig_transdc_His_kin-like_C"/>
</dbReference>
<dbReference type="SUPFAM" id="SSF47226">
    <property type="entry name" value="Histidine-containing phosphotransfer domain, HPT domain"/>
    <property type="match status" value="1"/>
</dbReference>
<feature type="domain" description="HAMP" evidence="21">
    <location>
        <begin position="208"/>
        <end position="239"/>
    </location>
</feature>
<dbReference type="EC" id="2.7.13.3" evidence="3"/>
<evidence type="ECO:0000256" key="2">
    <source>
        <dbReference type="ARBA" id="ARBA00004651"/>
    </source>
</evidence>
<dbReference type="InterPro" id="IPR003660">
    <property type="entry name" value="HAMP_dom"/>
</dbReference>
<feature type="modified residue" description="Phosphohistidine" evidence="16">
    <location>
        <position position="714"/>
    </location>
</feature>
<dbReference type="Gene3D" id="1.20.120.160">
    <property type="entry name" value="HPT domain"/>
    <property type="match status" value="1"/>
</dbReference>
<comment type="subcellular location">
    <subcellularLocation>
        <location evidence="2">Cell membrane</location>
        <topology evidence="2">Multi-pass membrane protein</topology>
    </subcellularLocation>
</comment>
<reference evidence="23" key="2">
    <citation type="submission" date="2023-01" db="EMBL/GenBank/DDBJ databases">
        <title>Draft genome sequence of Litoribrevibacter albus strain NBRC 110071.</title>
        <authorList>
            <person name="Sun Q."/>
            <person name="Mori K."/>
        </authorList>
    </citation>
    <scope>NUCLEOTIDE SEQUENCE</scope>
    <source>
        <strain evidence="23">NBRC 110071</strain>
    </source>
</reference>
<dbReference type="EMBL" id="BSNM01000003">
    <property type="protein sequence ID" value="GLQ30428.1"/>
    <property type="molecule type" value="Genomic_DNA"/>
</dbReference>
<feature type="transmembrane region" description="Helical" evidence="18">
    <location>
        <begin position="21"/>
        <end position="44"/>
    </location>
</feature>
<evidence type="ECO:0000256" key="12">
    <source>
        <dbReference type="ARBA" id="ARBA00023012"/>
    </source>
</evidence>
<dbReference type="GO" id="GO:0005524">
    <property type="term" value="F:ATP binding"/>
    <property type="evidence" value="ECO:0007669"/>
    <property type="project" value="UniProtKB-KW"/>
</dbReference>
<dbReference type="CDD" id="cd06225">
    <property type="entry name" value="HAMP"/>
    <property type="match status" value="1"/>
</dbReference>
<dbReference type="GO" id="GO:0005886">
    <property type="term" value="C:plasma membrane"/>
    <property type="evidence" value="ECO:0007669"/>
    <property type="project" value="UniProtKB-SubCell"/>
</dbReference>
<dbReference type="SMART" id="SM00387">
    <property type="entry name" value="HATPase_c"/>
    <property type="match status" value="1"/>
</dbReference>
<dbReference type="Gene3D" id="6.10.340.10">
    <property type="match status" value="1"/>
</dbReference>
<dbReference type="FunFam" id="3.30.565.10:FF:000010">
    <property type="entry name" value="Sensor histidine kinase RcsC"/>
    <property type="match status" value="1"/>
</dbReference>
<dbReference type="InterPro" id="IPR003661">
    <property type="entry name" value="HisK_dim/P_dom"/>
</dbReference>
<keyword evidence="24" id="KW-1185">Reference proteome</keyword>
<dbReference type="FunFam" id="1.10.287.130:FF:000002">
    <property type="entry name" value="Two-component osmosensing histidine kinase"/>
    <property type="match status" value="1"/>
</dbReference>
<keyword evidence="9" id="KW-0418">Kinase</keyword>
<evidence type="ECO:0000256" key="6">
    <source>
        <dbReference type="ARBA" id="ARBA00022679"/>
    </source>
</evidence>
<dbReference type="Pfam" id="PF02518">
    <property type="entry name" value="HATPase_c"/>
    <property type="match status" value="1"/>
</dbReference>
<evidence type="ECO:0000259" key="21">
    <source>
        <dbReference type="PROSITE" id="PS50885"/>
    </source>
</evidence>
<evidence type="ECO:0000313" key="23">
    <source>
        <dbReference type="EMBL" id="GLQ30428.1"/>
    </source>
</evidence>
<dbReference type="Gene3D" id="1.10.287.130">
    <property type="match status" value="1"/>
</dbReference>
<dbReference type="RefSeq" id="WP_284379280.1">
    <property type="nucleotide sequence ID" value="NZ_BSNM01000003.1"/>
</dbReference>
<evidence type="ECO:0000256" key="13">
    <source>
        <dbReference type="ARBA" id="ARBA00023136"/>
    </source>
</evidence>
<dbReference type="PROSITE" id="PS50885">
    <property type="entry name" value="HAMP"/>
    <property type="match status" value="1"/>
</dbReference>
<reference evidence="23" key="1">
    <citation type="journal article" date="2014" name="Int. J. Syst. Evol. Microbiol.">
        <title>Complete genome sequence of Corynebacterium casei LMG S-19264T (=DSM 44701T), isolated from a smear-ripened cheese.</title>
        <authorList>
            <consortium name="US DOE Joint Genome Institute (JGI-PGF)"/>
            <person name="Walter F."/>
            <person name="Albersmeier A."/>
            <person name="Kalinowski J."/>
            <person name="Ruckert C."/>
        </authorList>
    </citation>
    <scope>NUCLEOTIDE SEQUENCE</scope>
    <source>
        <strain evidence="23">NBRC 110071</strain>
    </source>
</reference>
<dbReference type="InterPro" id="IPR003594">
    <property type="entry name" value="HATPase_dom"/>
</dbReference>
<keyword evidence="12" id="KW-0902">Two-component regulatory system</keyword>
<evidence type="ECO:0000256" key="5">
    <source>
        <dbReference type="ARBA" id="ARBA00022553"/>
    </source>
</evidence>
<dbReference type="PROSITE" id="PS50110">
    <property type="entry name" value="RESPONSE_REGULATORY"/>
    <property type="match status" value="1"/>
</dbReference>
<dbReference type="InterPro" id="IPR036097">
    <property type="entry name" value="HisK_dim/P_sf"/>
</dbReference>
<dbReference type="InterPro" id="IPR036890">
    <property type="entry name" value="HATPase_C_sf"/>
</dbReference>
<dbReference type="SMART" id="SM00388">
    <property type="entry name" value="HisKA"/>
    <property type="match status" value="1"/>
</dbReference>
<feature type="domain" description="Histidine kinase" evidence="19">
    <location>
        <begin position="281"/>
        <end position="498"/>
    </location>
</feature>
<evidence type="ECO:0000256" key="14">
    <source>
        <dbReference type="ARBA" id="ARBA00064003"/>
    </source>
</evidence>
<keyword evidence="11 18" id="KW-1133">Transmembrane helix</keyword>
<dbReference type="SUPFAM" id="SSF55874">
    <property type="entry name" value="ATPase domain of HSP90 chaperone/DNA topoisomerase II/histidine kinase"/>
    <property type="match status" value="1"/>
</dbReference>
<comment type="caution">
    <text evidence="23">The sequence shown here is derived from an EMBL/GenBank/DDBJ whole genome shotgun (WGS) entry which is preliminary data.</text>
</comment>
<comment type="catalytic activity">
    <reaction evidence="1">
        <text>ATP + protein L-histidine = ADP + protein N-phospho-L-histidine.</text>
        <dbReference type="EC" id="2.7.13.3"/>
    </reaction>
</comment>
<dbReference type="Gene3D" id="3.40.50.2300">
    <property type="match status" value="1"/>
</dbReference>
<dbReference type="GO" id="GO:0000155">
    <property type="term" value="F:phosphorelay sensor kinase activity"/>
    <property type="evidence" value="ECO:0007669"/>
    <property type="project" value="InterPro"/>
</dbReference>
<dbReference type="SMART" id="SM00448">
    <property type="entry name" value="REC"/>
    <property type="match status" value="1"/>
</dbReference>
<sequence length="871" mass="98406">MTTPSNNASTGRFQLSIRQKIQYSVSFFSLMVILVTGITFAWSANRQFHNSTLNEISILASVLAGNSQAAVTFNDPESATRILSALKDNPNVLSATIYRNQEVFSVFPDDAEPLPLMKNTSTVWYEAPYYYSNQLIQVNGKTLGTLVMKSQLIKLESFWENMVYVISGLLVSILGLAYLTSHWLRKHVTLPVRSLSEWASEVCSTKSFDARAIKHSDDEIGRLTDNLNNMLAELSKQESILSLNRSLEDEISVRKQTEQELISMRNQAEQANRAKSMFLANMSHEIRTPMNAIIGFVDVVLEHDLTETQRKHLSTVRQSAKDLHNLLNEILDVAKMEEGKLELEQLPFSVRNVVSHVMKTLHFKATDKGLQMIERISDGVPEYFLGDSLRLNQVLMNLIGNAIKFTEMGSIMVAVDVLETGELRFLVRDTGIGIPKDKVDHIFDSFSQADASTNRKYGGTGLGTTISKQLVELMGGKIWVESQEGVGSSFYFTVCLQETEQPDHVQEHDFTPARWHSSDSLEVLVAEDMQQNADLLRIRLESLGHRMTHAVNGARAVEQVQKQAFDLILMDIQMPEMDGLEATRKIRQLKQGKSIPIIALTASVMHEDRHACTEAGMDGFVKKPIVFNELFEEMARVLHEGFEVPDRETPKVDNIEGITDSPLIDFKQGIATWGDTNTFIENLKQFSVTCNEKLSQFEFAIEHNQEDELHELLHAYRGVTGNLGLVHLYETLQQTSAELHEKGIYSLRLKLDNLRSCFESTMAAINNLESRNKHHSIYESEVYLSQSEVLEQVMVLRQQLAGGELDENLFKQIVAQFSLLKVPQEKVDAFCRAVDDFEFESAGHVLEEIHSFLSEEGHHESDRLQPKNTSR</sequence>
<dbReference type="Proteomes" id="UP001161389">
    <property type="component" value="Unassembled WGS sequence"/>
</dbReference>
<keyword evidence="13 18" id="KW-0472">Membrane</keyword>
<evidence type="ECO:0000259" key="19">
    <source>
        <dbReference type="PROSITE" id="PS50109"/>
    </source>
</evidence>
<evidence type="ECO:0000256" key="11">
    <source>
        <dbReference type="ARBA" id="ARBA00022989"/>
    </source>
</evidence>
<dbReference type="PROSITE" id="PS50894">
    <property type="entry name" value="HPT"/>
    <property type="match status" value="1"/>
</dbReference>
<protein>
    <recommendedName>
        <fullName evidence="15">Sensory/regulatory protein RpfC</fullName>
        <ecNumber evidence="3">2.7.13.3</ecNumber>
    </recommendedName>
</protein>
<dbReference type="Gene3D" id="3.30.565.10">
    <property type="entry name" value="Histidine kinase-like ATPase, C-terminal domain"/>
    <property type="match status" value="1"/>
</dbReference>
<evidence type="ECO:0000256" key="18">
    <source>
        <dbReference type="SAM" id="Phobius"/>
    </source>
</evidence>
<organism evidence="23 24">
    <name type="scientific">Litoribrevibacter albus</name>
    <dbReference type="NCBI Taxonomy" id="1473156"/>
    <lineage>
        <taxon>Bacteria</taxon>
        <taxon>Pseudomonadati</taxon>
        <taxon>Pseudomonadota</taxon>
        <taxon>Gammaproteobacteria</taxon>
        <taxon>Oceanospirillales</taxon>
        <taxon>Oceanospirillaceae</taxon>
        <taxon>Litoribrevibacter</taxon>
    </lineage>
</organism>
<evidence type="ECO:0000256" key="17">
    <source>
        <dbReference type="PROSITE-ProRule" id="PRU00169"/>
    </source>
</evidence>
<dbReference type="InterPro" id="IPR001789">
    <property type="entry name" value="Sig_transdc_resp-reg_receiver"/>
</dbReference>
<dbReference type="InterPro" id="IPR036641">
    <property type="entry name" value="HPT_dom_sf"/>
</dbReference>
<dbReference type="PANTHER" id="PTHR45339:SF1">
    <property type="entry name" value="HYBRID SIGNAL TRANSDUCTION HISTIDINE KINASE J"/>
    <property type="match status" value="1"/>
</dbReference>
<feature type="domain" description="Response regulatory" evidence="20">
    <location>
        <begin position="522"/>
        <end position="638"/>
    </location>
</feature>
<accession>A0AA37S8J7</accession>
<dbReference type="Pfam" id="PF00672">
    <property type="entry name" value="HAMP"/>
    <property type="match status" value="1"/>
</dbReference>
<keyword evidence="7 18" id="KW-0812">Transmembrane</keyword>
<dbReference type="InterPro" id="IPR033417">
    <property type="entry name" value="CHASE8"/>
</dbReference>